<dbReference type="InterPro" id="IPR029063">
    <property type="entry name" value="SAM-dependent_MTases_sf"/>
</dbReference>
<keyword evidence="1 5" id="KW-0489">Methyltransferase</keyword>
<evidence type="ECO:0000256" key="3">
    <source>
        <dbReference type="ARBA" id="ARBA00022691"/>
    </source>
</evidence>
<evidence type="ECO:0000256" key="2">
    <source>
        <dbReference type="ARBA" id="ARBA00022679"/>
    </source>
</evidence>
<organism evidence="5 6">
    <name type="scientific">Saccharopolyspora griseoalba</name>
    <dbReference type="NCBI Taxonomy" id="1431848"/>
    <lineage>
        <taxon>Bacteria</taxon>
        <taxon>Bacillati</taxon>
        <taxon>Actinomycetota</taxon>
        <taxon>Actinomycetes</taxon>
        <taxon>Pseudonocardiales</taxon>
        <taxon>Pseudonocardiaceae</taxon>
        <taxon>Saccharopolyspora</taxon>
    </lineage>
</organism>
<feature type="domain" description="O-methyltransferase C-terminal" evidence="4">
    <location>
        <begin position="3"/>
        <end position="153"/>
    </location>
</feature>
<sequence>MAEAYDFPETGTVVDVGDGLGGLLVEILRRRPGLGGVLFELASALPDHVLGELGDDSRVRAQVGDFFGSVPPADVHVLEYVLHDWTDEQCARISRNCRRALNEGGRVVVVDAALPSGNEPHFGKLLDLMMMVAVPGGERTEADFARLFDQAGLRLTRALPTDGSLSIVEGVPRCGARPVRC</sequence>
<evidence type="ECO:0000256" key="1">
    <source>
        <dbReference type="ARBA" id="ARBA00022603"/>
    </source>
</evidence>
<dbReference type="SUPFAM" id="SSF53335">
    <property type="entry name" value="S-adenosyl-L-methionine-dependent methyltransferases"/>
    <property type="match status" value="1"/>
</dbReference>
<dbReference type="Proteomes" id="UP001596504">
    <property type="component" value="Unassembled WGS sequence"/>
</dbReference>
<evidence type="ECO:0000313" key="5">
    <source>
        <dbReference type="EMBL" id="MFC7342831.1"/>
    </source>
</evidence>
<dbReference type="EMBL" id="JBHTCJ010000007">
    <property type="protein sequence ID" value="MFC7342831.1"/>
    <property type="molecule type" value="Genomic_DNA"/>
</dbReference>
<dbReference type="Gene3D" id="3.40.50.150">
    <property type="entry name" value="Vaccinia Virus protein VP39"/>
    <property type="match status" value="1"/>
</dbReference>
<dbReference type="InterPro" id="IPR016461">
    <property type="entry name" value="COMT-like"/>
</dbReference>
<dbReference type="GO" id="GO:0008168">
    <property type="term" value="F:methyltransferase activity"/>
    <property type="evidence" value="ECO:0007669"/>
    <property type="project" value="UniProtKB-KW"/>
</dbReference>
<gene>
    <name evidence="5" type="ORF">ACFQRI_15620</name>
</gene>
<protein>
    <submittedName>
        <fullName evidence="5">Methyltransferase</fullName>
    </submittedName>
</protein>
<dbReference type="GO" id="GO:0032259">
    <property type="term" value="P:methylation"/>
    <property type="evidence" value="ECO:0007669"/>
    <property type="project" value="UniProtKB-KW"/>
</dbReference>
<dbReference type="InterPro" id="IPR001077">
    <property type="entry name" value="COMT_C"/>
</dbReference>
<proteinExistence type="predicted"/>
<evidence type="ECO:0000259" key="4">
    <source>
        <dbReference type="Pfam" id="PF00891"/>
    </source>
</evidence>
<name>A0ABW2LQG7_9PSEU</name>
<dbReference type="Pfam" id="PF00891">
    <property type="entry name" value="Methyltransf_2"/>
    <property type="match status" value="1"/>
</dbReference>
<keyword evidence="2" id="KW-0808">Transferase</keyword>
<comment type="caution">
    <text evidence="5">The sequence shown here is derived from an EMBL/GenBank/DDBJ whole genome shotgun (WGS) entry which is preliminary data.</text>
</comment>
<keyword evidence="3" id="KW-0949">S-adenosyl-L-methionine</keyword>
<accession>A0ABW2LQG7</accession>
<evidence type="ECO:0000313" key="6">
    <source>
        <dbReference type="Proteomes" id="UP001596504"/>
    </source>
</evidence>
<reference evidence="6" key="1">
    <citation type="journal article" date="2019" name="Int. J. Syst. Evol. Microbiol.">
        <title>The Global Catalogue of Microorganisms (GCM) 10K type strain sequencing project: providing services to taxonomists for standard genome sequencing and annotation.</title>
        <authorList>
            <consortium name="The Broad Institute Genomics Platform"/>
            <consortium name="The Broad Institute Genome Sequencing Center for Infectious Disease"/>
            <person name="Wu L."/>
            <person name="Ma J."/>
        </authorList>
    </citation>
    <scope>NUCLEOTIDE SEQUENCE [LARGE SCALE GENOMIC DNA]</scope>
    <source>
        <strain evidence="6">WLHS5</strain>
    </source>
</reference>
<keyword evidence="6" id="KW-1185">Reference proteome</keyword>
<dbReference type="PROSITE" id="PS51683">
    <property type="entry name" value="SAM_OMT_II"/>
    <property type="match status" value="1"/>
</dbReference>
<dbReference type="RefSeq" id="WP_380669389.1">
    <property type="nucleotide sequence ID" value="NZ_JBHTCJ010000007.1"/>
</dbReference>
<dbReference type="PANTHER" id="PTHR43712">
    <property type="entry name" value="PUTATIVE (AFU_ORTHOLOGUE AFUA_4G14580)-RELATED"/>
    <property type="match status" value="1"/>
</dbReference>
<dbReference type="PANTHER" id="PTHR43712:SF2">
    <property type="entry name" value="O-METHYLTRANSFERASE CICE"/>
    <property type="match status" value="1"/>
</dbReference>